<dbReference type="AlphaFoldDB" id="A0A367JLG8"/>
<dbReference type="EMBL" id="PJQM01003098">
    <property type="protein sequence ID" value="RCH90794.1"/>
    <property type="molecule type" value="Genomic_DNA"/>
</dbReference>
<comment type="caution">
    <text evidence="1">The sequence shown here is derived from an EMBL/GenBank/DDBJ whole genome shotgun (WGS) entry which is preliminary data.</text>
</comment>
<accession>A0A367JLG8</accession>
<dbReference type="Proteomes" id="UP000253551">
    <property type="component" value="Unassembled WGS sequence"/>
</dbReference>
<keyword evidence="2" id="KW-1185">Reference proteome</keyword>
<evidence type="ECO:0000313" key="1">
    <source>
        <dbReference type="EMBL" id="RCH90794.1"/>
    </source>
</evidence>
<organism evidence="1 2">
    <name type="scientific">Rhizopus stolonifer</name>
    <name type="common">Rhizopus nigricans</name>
    <dbReference type="NCBI Taxonomy" id="4846"/>
    <lineage>
        <taxon>Eukaryota</taxon>
        <taxon>Fungi</taxon>
        <taxon>Fungi incertae sedis</taxon>
        <taxon>Mucoromycota</taxon>
        <taxon>Mucoromycotina</taxon>
        <taxon>Mucoromycetes</taxon>
        <taxon>Mucorales</taxon>
        <taxon>Mucorineae</taxon>
        <taxon>Rhizopodaceae</taxon>
        <taxon>Rhizopus</taxon>
    </lineage>
</organism>
<gene>
    <name evidence="1" type="ORF">CU098_006664</name>
</gene>
<evidence type="ECO:0000313" key="2">
    <source>
        <dbReference type="Proteomes" id="UP000253551"/>
    </source>
</evidence>
<protein>
    <submittedName>
        <fullName evidence="1">Uncharacterized protein</fullName>
    </submittedName>
</protein>
<proteinExistence type="predicted"/>
<name>A0A367JLG8_RHIST</name>
<reference evidence="1 2" key="1">
    <citation type="journal article" date="2018" name="G3 (Bethesda)">
        <title>Phylogenetic and Phylogenomic Definition of Rhizopus Species.</title>
        <authorList>
            <person name="Gryganskyi A.P."/>
            <person name="Golan J."/>
            <person name="Dolatabadi S."/>
            <person name="Mondo S."/>
            <person name="Robb S."/>
            <person name="Idnurm A."/>
            <person name="Muszewska A."/>
            <person name="Steczkiewicz K."/>
            <person name="Masonjones S."/>
            <person name="Liao H.L."/>
            <person name="Gajdeczka M.T."/>
            <person name="Anike F."/>
            <person name="Vuek A."/>
            <person name="Anishchenko I.M."/>
            <person name="Voigt K."/>
            <person name="de Hoog G.S."/>
            <person name="Smith M.E."/>
            <person name="Heitman J."/>
            <person name="Vilgalys R."/>
            <person name="Stajich J.E."/>
        </authorList>
    </citation>
    <scope>NUCLEOTIDE SEQUENCE [LARGE SCALE GENOMIC DNA]</scope>
    <source>
        <strain evidence="1 2">LSU 92-RS-03</strain>
    </source>
</reference>
<sequence>MNTKPMSESGTMSTSGYLTEGDRIISVNSFSTGIGWRAQYPPILEQLVTIASITTNHAYSFSKFIFLCELDNGTDFDSATYINKNISSQIWLSLIDYTRKCFRTAKTAIPQLLHFQQSAIIEGQKTYTSYSNNNQMRFGSHLRPVVNDITTVQRCRSGA</sequence>
<feature type="non-terminal residue" evidence="1">
    <location>
        <position position="159"/>
    </location>
</feature>
<dbReference type="OrthoDB" id="2205857at2759"/>